<evidence type="ECO:0000256" key="1">
    <source>
        <dbReference type="ARBA" id="ARBA00004413"/>
    </source>
</evidence>
<comment type="caution">
    <text evidence="11">The sequence shown here is derived from an EMBL/GenBank/DDBJ whole genome shotgun (WGS) entry which is preliminary data.</text>
</comment>
<dbReference type="PANTHER" id="PTHR38786">
    <property type="entry name" value="FLAGELLAR FLIJ PROTEIN"/>
    <property type="match status" value="1"/>
</dbReference>
<dbReference type="GO" id="GO:0009288">
    <property type="term" value="C:bacterial-type flagellum"/>
    <property type="evidence" value="ECO:0007669"/>
    <property type="project" value="InterPro"/>
</dbReference>
<keyword evidence="9" id="KW-0472">Membrane</keyword>
<gene>
    <name evidence="11" type="ORF">BEL05_19255</name>
</gene>
<dbReference type="GO" id="GO:0003774">
    <property type="term" value="F:cytoskeletal motor activity"/>
    <property type="evidence" value="ECO:0007669"/>
    <property type="project" value="InterPro"/>
</dbReference>
<dbReference type="RefSeq" id="WP_069670759.1">
    <property type="nucleotide sequence ID" value="NZ_JAPWGR010000002.1"/>
</dbReference>
<organism evidence="11 12">
    <name type="scientific">Shewanella colwelliana</name>
    <name type="common">Alteromonas colwelliana</name>
    <dbReference type="NCBI Taxonomy" id="23"/>
    <lineage>
        <taxon>Bacteria</taxon>
        <taxon>Pseudomonadati</taxon>
        <taxon>Pseudomonadota</taxon>
        <taxon>Gammaproteobacteria</taxon>
        <taxon>Alteromonadales</taxon>
        <taxon>Shewanellaceae</taxon>
        <taxon>Shewanella</taxon>
    </lineage>
</organism>
<evidence type="ECO:0000313" key="12">
    <source>
        <dbReference type="Proteomes" id="UP000095230"/>
    </source>
</evidence>
<dbReference type="InterPro" id="IPR012823">
    <property type="entry name" value="Flagell_FliJ"/>
</dbReference>
<dbReference type="NCBIfam" id="TIGR02473">
    <property type="entry name" value="flagell_FliJ"/>
    <property type="match status" value="1"/>
</dbReference>
<comment type="subcellular location">
    <subcellularLocation>
        <location evidence="1">Cell membrane</location>
        <topology evidence="1">Peripheral membrane protein</topology>
        <orientation evidence="1">Cytoplasmic side</orientation>
    </subcellularLocation>
</comment>
<keyword evidence="8" id="KW-0653">Protein transport</keyword>
<dbReference type="InterPro" id="IPR052570">
    <property type="entry name" value="FliJ"/>
</dbReference>
<dbReference type="AlphaFoldDB" id="A0A1E5IXH6"/>
<evidence type="ECO:0000256" key="7">
    <source>
        <dbReference type="ARBA" id="ARBA00022795"/>
    </source>
</evidence>
<keyword evidence="11" id="KW-0282">Flagellum</keyword>
<keyword evidence="7" id="KW-1005">Bacterial flagellum biogenesis</keyword>
<dbReference type="PANTHER" id="PTHR38786:SF1">
    <property type="entry name" value="FLAGELLAR FLIJ PROTEIN"/>
    <property type="match status" value="1"/>
</dbReference>
<keyword evidence="5" id="KW-1003">Cell membrane</keyword>
<sequence length="148" mass="17360">MAKHDPLDTVLKLALEAEEKAALQLKSVQITLKKCLDQQQALQNYRLDYMKQMEQQQGSVISASNYHQFHQFIRQIDDAISQQVIAVSQAEVQKSHSQQNWQAKQQKRKAVELLLEHKAEQRALLARKQEQKMTDEFASQQFFRQPRR</sequence>
<dbReference type="EMBL" id="MCBT01000018">
    <property type="protein sequence ID" value="OEG74573.1"/>
    <property type="molecule type" value="Genomic_DNA"/>
</dbReference>
<keyword evidence="6" id="KW-0145">Chemotaxis</keyword>
<dbReference type="STRING" id="23.BEL05_19255"/>
<keyword evidence="10" id="KW-1006">Bacterial flagellum protein export</keyword>
<dbReference type="GO" id="GO:0071973">
    <property type="term" value="P:bacterial-type flagellum-dependent cell motility"/>
    <property type="evidence" value="ECO:0007669"/>
    <property type="project" value="InterPro"/>
</dbReference>
<evidence type="ECO:0000256" key="6">
    <source>
        <dbReference type="ARBA" id="ARBA00022500"/>
    </source>
</evidence>
<evidence type="ECO:0000256" key="5">
    <source>
        <dbReference type="ARBA" id="ARBA00022475"/>
    </source>
</evidence>
<comment type="similarity">
    <text evidence="2">Belongs to the FliJ family.</text>
</comment>
<dbReference type="Proteomes" id="UP000095230">
    <property type="component" value="Unassembled WGS sequence"/>
</dbReference>
<dbReference type="InterPro" id="IPR018006">
    <property type="entry name" value="Flag_FliJ_proteobac"/>
</dbReference>
<dbReference type="GO" id="GO:0005886">
    <property type="term" value="C:plasma membrane"/>
    <property type="evidence" value="ECO:0007669"/>
    <property type="project" value="UniProtKB-SubCell"/>
</dbReference>
<dbReference type="PRINTS" id="PR01004">
    <property type="entry name" value="FLGFLIJ"/>
</dbReference>
<keyword evidence="11" id="KW-0966">Cell projection</keyword>
<dbReference type="GO" id="GO:0015031">
    <property type="term" value="P:protein transport"/>
    <property type="evidence" value="ECO:0007669"/>
    <property type="project" value="UniProtKB-KW"/>
</dbReference>
<protein>
    <recommendedName>
        <fullName evidence="3">Flagellar FliJ protein</fullName>
    </recommendedName>
</protein>
<evidence type="ECO:0000256" key="4">
    <source>
        <dbReference type="ARBA" id="ARBA00022448"/>
    </source>
</evidence>
<reference evidence="11 12" key="1">
    <citation type="submission" date="2016-07" db="EMBL/GenBank/DDBJ databases">
        <title>Whole-genome of two Shewanella species isolated from a digestive organ of sea cucumber Apostichopus japonicus Selenka 1867.</title>
        <authorList>
            <person name="Hong H.-H."/>
            <person name="Choi H."/>
            <person name="Cheon S."/>
            <person name="Oh J.-S."/>
            <person name="Lee H.-G."/>
            <person name="Park C."/>
        </authorList>
    </citation>
    <scope>NUCLEOTIDE SEQUENCE [LARGE SCALE GENOMIC DNA]</scope>
    <source>
        <strain evidence="11 12">CSB03KR</strain>
    </source>
</reference>
<dbReference type="Pfam" id="PF02050">
    <property type="entry name" value="FliJ"/>
    <property type="match status" value="1"/>
</dbReference>
<evidence type="ECO:0000256" key="3">
    <source>
        <dbReference type="ARBA" id="ARBA00020392"/>
    </source>
</evidence>
<proteinExistence type="inferred from homology"/>
<evidence type="ECO:0000313" key="11">
    <source>
        <dbReference type="EMBL" id="OEG74573.1"/>
    </source>
</evidence>
<keyword evidence="4" id="KW-0813">Transport</keyword>
<evidence type="ECO:0000256" key="2">
    <source>
        <dbReference type="ARBA" id="ARBA00010004"/>
    </source>
</evidence>
<evidence type="ECO:0000256" key="10">
    <source>
        <dbReference type="ARBA" id="ARBA00023225"/>
    </source>
</evidence>
<evidence type="ECO:0000256" key="8">
    <source>
        <dbReference type="ARBA" id="ARBA00022927"/>
    </source>
</evidence>
<evidence type="ECO:0000256" key="9">
    <source>
        <dbReference type="ARBA" id="ARBA00023136"/>
    </source>
</evidence>
<name>A0A1E5IXH6_SHECO</name>
<dbReference type="Gene3D" id="1.10.287.1700">
    <property type="match status" value="1"/>
</dbReference>
<keyword evidence="11" id="KW-0969">Cilium</keyword>
<dbReference type="PIRSF" id="PIRSF019404">
    <property type="entry name" value="FliJ"/>
    <property type="match status" value="1"/>
</dbReference>
<dbReference type="InterPro" id="IPR053716">
    <property type="entry name" value="Flag_assembly_chemotaxis_eff"/>
</dbReference>
<dbReference type="OrthoDB" id="7063004at2"/>
<dbReference type="GO" id="GO:0006935">
    <property type="term" value="P:chemotaxis"/>
    <property type="evidence" value="ECO:0007669"/>
    <property type="project" value="UniProtKB-KW"/>
</dbReference>
<accession>A0A1E5IXH6</accession>
<dbReference type="GO" id="GO:0044781">
    <property type="term" value="P:bacterial-type flagellum organization"/>
    <property type="evidence" value="ECO:0007669"/>
    <property type="project" value="UniProtKB-KW"/>
</dbReference>